<comment type="caution">
    <text evidence="1">The sequence shown here is derived from an EMBL/GenBank/DDBJ whole genome shotgun (WGS) entry which is preliminary data.</text>
</comment>
<gene>
    <name evidence="1" type="ORF">HHX25_18920</name>
</gene>
<keyword evidence="2" id="KW-1185">Reference proteome</keyword>
<dbReference type="RefSeq" id="WP_169676699.1">
    <property type="nucleotide sequence ID" value="NZ_JABBHF010000013.1"/>
</dbReference>
<dbReference type="EMBL" id="JABBHF010000013">
    <property type="protein sequence ID" value="NMH89587.1"/>
    <property type="molecule type" value="Genomic_DNA"/>
</dbReference>
<protein>
    <submittedName>
        <fullName evidence="1">Uncharacterized protein</fullName>
    </submittedName>
</protein>
<reference evidence="1 2" key="1">
    <citation type="submission" date="2020-04" db="EMBL/GenBank/DDBJ databases">
        <title>A Flavivirga sp. nov.</title>
        <authorList>
            <person name="Sun X."/>
        </authorList>
    </citation>
    <scope>NUCLEOTIDE SEQUENCE [LARGE SCALE GENOMIC DNA]</scope>
    <source>
        <strain evidence="1 2">Y03</strain>
    </source>
</reference>
<sequence length="362" mass="42586">MCAFIVYKYSKDHVILLISSKTLPKEVTSYKNPSEAPLVSNNYEMIPLFNQKRRQGFVFTRDMLLYDYRNESNYIVSVDKSRNWETLNPHVYWKLNDRGNIIDSISVVDTRLFNCGVFFNSNYYIDWFNTGDKTKKKYSRIMDDKNLSLDEIKTYIDKASMVDVGVDYSNKKDTKLELFLFNESGWSILKSKKLFNEIIPIEEENDYQSKGRIRLSEMEDSETFSIKLEKYLGSFKKRFTVLKKGAYPSLEKKCVIKIEAFEKKQRFKPSFFSMTSHGYPGWYGTGFIKLKSKSISFPFKLEAFEDEKGRITTGIYLYYPMTETGKDLILVKIGPKKNREQSQDYYGLYVLRTKNFVNNIID</sequence>
<evidence type="ECO:0000313" key="1">
    <source>
        <dbReference type="EMBL" id="NMH89587.1"/>
    </source>
</evidence>
<organism evidence="1 2">
    <name type="scientific">Flavivirga algicola</name>
    <dbReference type="NCBI Taxonomy" id="2729136"/>
    <lineage>
        <taxon>Bacteria</taxon>
        <taxon>Pseudomonadati</taxon>
        <taxon>Bacteroidota</taxon>
        <taxon>Flavobacteriia</taxon>
        <taxon>Flavobacteriales</taxon>
        <taxon>Flavobacteriaceae</taxon>
        <taxon>Flavivirga</taxon>
    </lineage>
</organism>
<evidence type="ECO:0000313" key="2">
    <source>
        <dbReference type="Proteomes" id="UP000746690"/>
    </source>
</evidence>
<accession>A0ABX1S4K0</accession>
<proteinExistence type="predicted"/>
<name>A0ABX1S4K0_9FLAO</name>
<dbReference type="Proteomes" id="UP000746690">
    <property type="component" value="Unassembled WGS sequence"/>
</dbReference>